<feature type="transmembrane region" description="Helical" evidence="2">
    <location>
        <begin position="42"/>
        <end position="63"/>
    </location>
</feature>
<keyword evidence="2" id="KW-1133">Transmembrane helix</keyword>
<keyword evidence="2" id="KW-0472">Membrane</keyword>
<evidence type="ECO:0000313" key="4">
    <source>
        <dbReference type="Proteomes" id="UP000060277"/>
    </source>
</evidence>
<dbReference type="EMBL" id="CP013480">
    <property type="protein sequence ID" value="ALS61667.1"/>
    <property type="molecule type" value="Genomic_DNA"/>
</dbReference>
<evidence type="ECO:0000313" key="3">
    <source>
        <dbReference type="EMBL" id="ALS61667.1"/>
    </source>
</evidence>
<keyword evidence="2" id="KW-0812">Transmembrane</keyword>
<sequence>MFWNLAGYRLEEQLKANNEGKNGKPPEGVVCKAMPDATRRRLLTAGVAGMVGVAGTVSGFGWVGSGTAFAAPAAADLETKARGEQGVLIYSNLSNANMAPFLAGLRAKYPWLKVDALHLGPAEVFERYYSESSVGRRSADLIITAAPDAWLRFHEKDGIEPYNVPDAGALPAWSKPLPGLYTFSTDPLVMVYNKLLLPPDKRPQSMADLARLSQQFPGLFNRKITTYDAAKHAFAYVLQWTYARERGWPALEGVARATQLESSGATMIEKVTTGEYSAVYFASGATFFERLRQEKRGDILGWNLIKDGTPLMPRGMAITRRSQSKASASLVMNWLLSHDGQVSIANGGLVPYRSDVNPNEVPVITYAQIVEQLGAKNVIQIGYPPEMLREQPAFVAKWQATFTGGRK</sequence>
<dbReference type="RefSeq" id="WP_058378578.1">
    <property type="nucleotide sequence ID" value="NZ_CP013480.3"/>
</dbReference>
<organism evidence="3 4">
    <name type="scientific">Pandoraea norimbergensis</name>
    <dbReference type="NCBI Taxonomy" id="93219"/>
    <lineage>
        <taxon>Bacteria</taxon>
        <taxon>Pseudomonadati</taxon>
        <taxon>Pseudomonadota</taxon>
        <taxon>Betaproteobacteria</taxon>
        <taxon>Burkholderiales</taxon>
        <taxon>Burkholderiaceae</taxon>
        <taxon>Pandoraea</taxon>
    </lineage>
</organism>
<dbReference type="PANTHER" id="PTHR30006">
    <property type="entry name" value="THIAMINE-BINDING PERIPLASMIC PROTEIN-RELATED"/>
    <property type="match status" value="1"/>
</dbReference>
<keyword evidence="4" id="KW-1185">Reference proteome</keyword>
<name>A0ABN4JNC5_9BURK</name>
<dbReference type="Gene3D" id="3.40.190.10">
    <property type="entry name" value="Periplasmic binding protein-like II"/>
    <property type="match status" value="2"/>
</dbReference>
<accession>A0ABN4JNC5</accession>
<dbReference type="PANTHER" id="PTHR30006:SF25">
    <property type="entry name" value="PHOSPHOGLYCERATE TRANSPORT REGULATORY PROTEIN PGTC"/>
    <property type="match status" value="1"/>
</dbReference>
<dbReference type="Pfam" id="PF13343">
    <property type="entry name" value="SBP_bac_6"/>
    <property type="match status" value="1"/>
</dbReference>
<dbReference type="SUPFAM" id="SSF53850">
    <property type="entry name" value="Periplasmic binding protein-like II"/>
    <property type="match status" value="1"/>
</dbReference>
<gene>
    <name evidence="3" type="ORF">AT302_19710</name>
</gene>
<proteinExistence type="predicted"/>
<evidence type="ECO:0000256" key="1">
    <source>
        <dbReference type="ARBA" id="ARBA00022729"/>
    </source>
</evidence>
<reference evidence="4" key="1">
    <citation type="submission" date="2015-12" db="EMBL/GenBank/DDBJ databases">
        <title>Complete genome sequence of Pandoraea norimbergensis DSM 11628.</title>
        <authorList>
            <person name="Ee R."/>
            <person name="Lim Y.-L."/>
            <person name="Yong D."/>
            <person name="Yin W.-F."/>
            <person name="Chan K.-G."/>
        </authorList>
    </citation>
    <scope>NUCLEOTIDE SEQUENCE [LARGE SCALE GENOMIC DNA]</scope>
    <source>
        <strain evidence="4">DSM 11628</strain>
    </source>
</reference>
<evidence type="ECO:0000256" key="2">
    <source>
        <dbReference type="SAM" id="Phobius"/>
    </source>
</evidence>
<evidence type="ECO:0008006" key="5">
    <source>
        <dbReference type="Google" id="ProtNLM"/>
    </source>
</evidence>
<protein>
    <recommendedName>
        <fullName evidence="5">ABC transporter substrate-binding protein</fullName>
    </recommendedName>
</protein>
<keyword evidence="1" id="KW-0732">Signal</keyword>
<dbReference type="Proteomes" id="UP000060277">
    <property type="component" value="Chromosome"/>
</dbReference>